<dbReference type="InParanoid" id="A0A2G5DNR6"/>
<dbReference type="InterPro" id="IPR004142">
    <property type="entry name" value="NDRG"/>
</dbReference>
<dbReference type="PANTHER" id="PTHR11034">
    <property type="entry name" value="N-MYC DOWNSTREAM REGULATED"/>
    <property type="match status" value="1"/>
</dbReference>
<dbReference type="SUPFAM" id="SSF53474">
    <property type="entry name" value="alpha/beta-Hydrolases"/>
    <property type="match status" value="1"/>
</dbReference>
<reference evidence="2 3" key="1">
    <citation type="submission" date="2017-09" db="EMBL/GenBank/DDBJ databases">
        <title>WGS assembly of Aquilegia coerulea Goldsmith.</title>
        <authorList>
            <person name="Hodges S."/>
            <person name="Kramer E."/>
            <person name="Nordborg M."/>
            <person name="Tomkins J."/>
            <person name="Borevitz J."/>
            <person name="Derieg N."/>
            <person name="Yan J."/>
            <person name="Mihaltcheva S."/>
            <person name="Hayes R.D."/>
            <person name="Rokhsar D."/>
        </authorList>
    </citation>
    <scope>NUCLEOTIDE SEQUENCE [LARGE SCALE GENOMIC DNA]</scope>
    <source>
        <strain evidence="3">cv. Goldsmith</strain>
    </source>
</reference>
<evidence type="ECO:0000313" key="2">
    <source>
        <dbReference type="EMBL" id="PIA44887.1"/>
    </source>
</evidence>
<gene>
    <name evidence="2" type="ORF">AQUCO_01700456v1</name>
</gene>
<sequence length="370" mass="40546">MGDSSDSVSIDIEMISLGGKECLVETSKGCISVFVCGDQVKPGLITYSDVALNYFACFQGLLLCSDAASLLLHNFCIYHISAPGHELGASGISSDVSFLSMDDLADQIAEVLDFFGLKEVLCLGVTAGAYILTLFATKYRERVLGLILVSPLCKAPSWTEWFYNKVMLNLLYFYGMCNVLKECLLQRYFSKEIRCMQDTESGVVQASRRTNHLLFIVTCEYAKRGLLACVGVCVGGGGGWGDARVTKLLRHDLTDSLKKLKCKTLIFVGESSPFHSESIHMSSKMDRKNTALVEVQACGSLVTEEHPYAMIIPLELFLMGFGYYKQPPSLSPSSNPASPSYHACISPELLSPESLGLNLKPIKTRMKVKA</sequence>
<dbReference type="STRING" id="218851.A0A2G5DNR6"/>
<protein>
    <submittedName>
        <fullName evidence="2">Uncharacterized protein</fullName>
    </submittedName>
</protein>
<evidence type="ECO:0000313" key="3">
    <source>
        <dbReference type="Proteomes" id="UP000230069"/>
    </source>
</evidence>
<dbReference type="Pfam" id="PF03096">
    <property type="entry name" value="Ndr"/>
    <property type="match status" value="2"/>
</dbReference>
<accession>A0A2G5DNR6</accession>
<dbReference type="InterPro" id="IPR029058">
    <property type="entry name" value="AB_hydrolase_fold"/>
</dbReference>
<name>A0A2G5DNR6_AQUCA</name>
<dbReference type="Proteomes" id="UP000230069">
    <property type="component" value="Unassembled WGS sequence"/>
</dbReference>
<comment type="similarity">
    <text evidence="1">Belongs to the NDRG family.</text>
</comment>
<evidence type="ECO:0000256" key="1">
    <source>
        <dbReference type="ARBA" id="ARBA00005598"/>
    </source>
</evidence>
<dbReference type="EMBL" id="KZ305034">
    <property type="protein sequence ID" value="PIA44887.1"/>
    <property type="molecule type" value="Genomic_DNA"/>
</dbReference>
<dbReference type="AlphaFoldDB" id="A0A2G5DNR6"/>
<dbReference type="Gene3D" id="3.40.50.1820">
    <property type="entry name" value="alpha/beta hydrolase"/>
    <property type="match status" value="1"/>
</dbReference>
<organism evidence="2 3">
    <name type="scientific">Aquilegia coerulea</name>
    <name type="common">Rocky mountain columbine</name>
    <dbReference type="NCBI Taxonomy" id="218851"/>
    <lineage>
        <taxon>Eukaryota</taxon>
        <taxon>Viridiplantae</taxon>
        <taxon>Streptophyta</taxon>
        <taxon>Embryophyta</taxon>
        <taxon>Tracheophyta</taxon>
        <taxon>Spermatophyta</taxon>
        <taxon>Magnoliopsida</taxon>
        <taxon>Ranunculales</taxon>
        <taxon>Ranunculaceae</taxon>
        <taxon>Thalictroideae</taxon>
        <taxon>Aquilegia</taxon>
    </lineage>
</organism>
<dbReference type="OrthoDB" id="741027at2759"/>
<proteinExistence type="inferred from homology"/>
<keyword evidence="3" id="KW-1185">Reference proteome</keyword>